<gene>
    <name evidence="1" type="ORF">OYC61_011560</name>
</gene>
<accession>A0ABU3MTG2</accession>
<evidence type="ECO:0000313" key="2">
    <source>
        <dbReference type="Proteomes" id="UP001074635"/>
    </source>
</evidence>
<sequence>MLSNVKKVDRVRDLVQSKSGEHLDLTSTQFIEESPQTERIARNSFLVLAVTAYEDYIKDALYAFLVRNWKPDKTYQLRFKPEDLPPASNMHDWLKERTVQVIVDEHLGKRYDSRITAVSKLVVEYGARQPALPLATQALAATACEFRNNIVHSSGVADARAVAALQAVISGIKVGDTINMSEALLWQFLGALRDSARALDVQLRVLPR</sequence>
<name>A0ABU3MTG2_9BURK</name>
<reference evidence="1" key="1">
    <citation type="submission" date="2023-08" db="EMBL/GenBank/DDBJ databases">
        <title>Study of Resistomes in environmental pathogenic environmental.</title>
        <authorList>
            <person name="Bhattacharjee A."/>
            <person name="Singh A.K."/>
        </authorList>
    </citation>
    <scope>NUCLEOTIDE SEQUENCE</scope>
    <source>
        <strain evidence="1">S1</strain>
    </source>
</reference>
<comment type="caution">
    <text evidence="1">The sequence shown here is derived from an EMBL/GenBank/DDBJ whole genome shotgun (WGS) entry which is preliminary data.</text>
</comment>
<organism evidence="1 2">
    <name type="scientific">Alcaligenes nematophilus</name>
    <dbReference type="NCBI Taxonomy" id="2994643"/>
    <lineage>
        <taxon>Bacteria</taxon>
        <taxon>Pseudomonadati</taxon>
        <taxon>Pseudomonadota</taxon>
        <taxon>Betaproteobacteria</taxon>
        <taxon>Burkholderiales</taxon>
        <taxon>Alcaligenaceae</taxon>
        <taxon>Alcaligenes</taxon>
    </lineage>
</organism>
<keyword evidence="2" id="KW-1185">Reference proteome</keyword>
<protein>
    <recommendedName>
        <fullName evidence="3">RiboL-PSP-HEPN domain-containing protein</fullName>
    </recommendedName>
</protein>
<dbReference type="RefSeq" id="WP_268379019.1">
    <property type="nucleotide sequence ID" value="NZ_JAPQTC020000003.1"/>
</dbReference>
<dbReference type="EMBL" id="JAPQTC020000003">
    <property type="protein sequence ID" value="MDT8504932.1"/>
    <property type="molecule type" value="Genomic_DNA"/>
</dbReference>
<evidence type="ECO:0008006" key="3">
    <source>
        <dbReference type="Google" id="ProtNLM"/>
    </source>
</evidence>
<evidence type="ECO:0000313" key="1">
    <source>
        <dbReference type="EMBL" id="MDT8504932.1"/>
    </source>
</evidence>
<dbReference type="Proteomes" id="UP001074635">
    <property type="component" value="Unassembled WGS sequence"/>
</dbReference>
<proteinExistence type="predicted"/>